<accession>A0ABS9T6V9</accession>
<gene>
    <name evidence="1" type="ORF">MMF94_00935</name>
</gene>
<name>A0ABS9T6V9_9PSEU</name>
<organism evidence="1 2">
    <name type="scientific">Pseudonocardia alaniniphila</name>
    <dbReference type="NCBI Taxonomy" id="75291"/>
    <lineage>
        <taxon>Bacteria</taxon>
        <taxon>Bacillati</taxon>
        <taxon>Actinomycetota</taxon>
        <taxon>Actinomycetes</taxon>
        <taxon>Pseudonocardiales</taxon>
        <taxon>Pseudonocardiaceae</taxon>
        <taxon>Pseudonocardia</taxon>
    </lineage>
</organism>
<protein>
    <submittedName>
        <fullName evidence="1">Uncharacterized protein</fullName>
    </submittedName>
</protein>
<evidence type="ECO:0000313" key="2">
    <source>
        <dbReference type="Proteomes" id="UP001299970"/>
    </source>
</evidence>
<comment type="caution">
    <text evidence="1">The sequence shown here is derived from an EMBL/GenBank/DDBJ whole genome shotgun (WGS) entry which is preliminary data.</text>
</comment>
<proteinExistence type="predicted"/>
<evidence type="ECO:0000313" key="1">
    <source>
        <dbReference type="EMBL" id="MCH6164230.1"/>
    </source>
</evidence>
<reference evidence="1 2" key="1">
    <citation type="submission" date="2022-03" db="EMBL/GenBank/DDBJ databases">
        <title>Pseudonocardia alaer sp. nov., a novel actinomycete isolated from reed forest soil.</title>
        <authorList>
            <person name="Wang L."/>
        </authorList>
    </citation>
    <scope>NUCLEOTIDE SEQUENCE [LARGE SCALE GENOMIC DNA]</scope>
    <source>
        <strain evidence="1 2">Y-16303</strain>
    </source>
</reference>
<sequence>MRLLFSTNMGEHDAKRIDGARFSGRQVVPGDDEQRSNGTPVTLECHGEAAQADDDGRCGPLDRTYRRELQKVRSVIVAPSLVRNASPTSSR</sequence>
<keyword evidence="2" id="KW-1185">Reference proteome</keyword>
<dbReference type="Proteomes" id="UP001299970">
    <property type="component" value="Unassembled WGS sequence"/>
</dbReference>
<dbReference type="EMBL" id="JAKXMK010000001">
    <property type="protein sequence ID" value="MCH6164230.1"/>
    <property type="molecule type" value="Genomic_DNA"/>
</dbReference>
<dbReference type="RefSeq" id="WP_241034258.1">
    <property type="nucleotide sequence ID" value="NZ_JAKXMK010000001.1"/>
</dbReference>